<feature type="compositionally biased region" description="Basic and acidic residues" evidence="6">
    <location>
        <begin position="15"/>
        <end position="26"/>
    </location>
</feature>
<comment type="caution">
    <text evidence="8">The sequence shown here is derived from an EMBL/GenBank/DDBJ whole genome shotgun (WGS) entry which is preliminary data.</text>
</comment>
<accession>A0A388KXT9</accession>
<feature type="transmembrane region" description="Helical" evidence="7">
    <location>
        <begin position="1013"/>
        <end position="1031"/>
    </location>
</feature>
<feature type="compositionally biased region" description="Basic and acidic residues" evidence="6">
    <location>
        <begin position="1092"/>
        <end position="1107"/>
    </location>
</feature>
<name>A0A388KXT9_CHABU</name>
<feature type="region of interest" description="Disordered" evidence="6">
    <location>
        <begin position="331"/>
        <end position="354"/>
    </location>
</feature>
<dbReference type="InterPro" id="IPR005495">
    <property type="entry name" value="LptG/LptF_permease"/>
</dbReference>
<dbReference type="EMBL" id="BFEA01000212">
    <property type="protein sequence ID" value="GBG74879.1"/>
    <property type="molecule type" value="Genomic_DNA"/>
</dbReference>
<dbReference type="Gramene" id="GBG74879">
    <property type="protein sequence ID" value="GBG74879"/>
    <property type="gene ID" value="CBR_g19392"/>
</dbReference>
<gene>
    <name evidence="8" type="ORF">CBR_g19392</name>
</gene>
<keyword evidence="5 7" id="KW-0472">Membrane</keyword>
<dbReference type="PANTHER" id="PTHR33529:SF6">
    <property type="entry name" value="YJGP_YJGQ FAMILY PERMEASE"/>
    <property type="match status" value="1"/>
</dbReference>
<feature type="region of interest" description="Disordered" evidence="6">
    <location>
        <begin position="134"/>
        <end position="155"/>
    </location>
</feature>
<keyword evidence="3 7" id="KW-0812">Transmembrane</keyword>
<feature type="transmembrane region" description="Helical" evidence="7">
    <location>
        <begin position="950"/>
        <end position="968"/>
    </location>
</feature>
<evidence type="ECO:0000256" key="1">
    <source>
        <dbReference type="ARBA" id="ARBA00004651"/>
    </source>
</evidence>
<protein>
    <submittedName>
        <fullName evidence="8">Uncharacterized protein</fullName>
    </submittedName>
</protein>
<feature type="compositionally biased region" description="Basic and acidic residues" evidence="6">
    <location>
        <begin position="797"/>
        <end position="811"/>
    </location>
</feature>
<evidence type="ECO:0000256" key="4">
    <source>
        <dbReference type="ARBA" id="ARBA00022989"/>
    </source>
</evidence>
<feature type="transmembrane region" description="Helical" evidence="7">
    <location>
        <begin position="1370"/>
        <end position="1398"/>
    </location>
</feature>
<feature type="transmembrane region" description="Helical" evidence="7">
    <location>
        <begin position="1404"/>
        <end position="1422"/>
    </location>
</feature>
<feature type="compositionally biased region" description="Low complexity" evidence="6">
    <location>
        <begin position="136"/>
        <end position="150"/>
    </location>
</feature>
<proteinExistence type="predicted"/>
<evidence type="ECO:0000256" key="3">
    <source>
        <dbReference type="ARBA" id="ARBA00022692"/>
    </source>
</evidence>
<sequence>MGNGGDEVGMGEGGKGARRDDIGMRRERSRGRGQNLGWGRRGWDRGGRELSRDEEGKVRRSAKDGVGMDFMQNTLDQILDILTKPGFRPPTQSSLPLTAMSDPFPVQAGSQPSGTSAAAAQTVACSSSGSAVIATSPQQPVQQSGQSQGQWYPKTPMKPPLAFSGERKDEELNTWLRTVSVWVKAKRTLPEDEVVTAASYLEGKAAKWLDGVVVKAGYGRHMADWAKSLTLDQFMEMVEARWHNPQEAQKATDAINKLDQRKFRSVRELTTTVESPILVLGIDYSDQFLLTTFVRCLPENIRNLLASEARTVYHSFETLSRKALDLEATLGNAQPTSQSDSKKKKSPEEWKKKGAKLMMVESDGTQTEIDELSDLMDYSEQDGEEVAEGSTLAAVVKTKAGGRGKGQPRGQGKAASNQTKQADWVKQEDIHNLDDADQTHNQALAQLNSRLQQVEQRPVAALDANSSNTSDRLNALEIDAGALKDDTQPQQTTTQQLEQWICVAATNPSSAPRETSPRFDDQEIFCDSTKTDSIPWFRKFELKLQLHHISEDKHHVYLLSRSGGAFQAWLDNLLSKYGAVAANLYTKINYSTLVCAMKGQLSMTWPACVIEAGVAGCVWANLTTPGSSGSRGSAALQCSALYCSKGRSINVHGSGSSAPLFFAEGSCGSGFLISLNLRGGDRFSSKLRGMYVFSSPESVHTTGLFSSLKLRHGGRSALRVYPKREVAFSTEESLPFAQAQTPILFVRKLKLACCSSSDSNHWAAQGGSAECGTESGSPEGTGDDFLSKDVYGQTGHKTGETEEGGKKKPDASVESPCSSAAEASTVGVCDRNLSIRATGEGTAVGGQASEADVGCSAQLVREASVMTLLSESRKMRSEITVVMLAEVKKLPLVQVAAVCLKRLHSCVSVCWCLRLSLLDWYLLSEMLLPFLSALAICVVLGLSLGALGELVQEVISGLPVGAALAAALFQGPRFLAQALPAATAAGVLFGLGRLKSETELVPLHAAGVATWRVLVAPLVLALASTLLALATNELLVPRCNKRAREVIRSTLMGSGICQLLTQKDLVYREFAHKLATDPSADPVPSGSDAADEDPRGDKAAGPRKDFGSRPSKSSQSAAAYEEPENDKAPGLQREVSNRPSMPKRTEFLNRVWYSQGFENDEMSNTLLLEISPDGDLKGVVSAEECIWDLKRSTCKIRGGMGIALNATMPQTMCVELMEIPLLNPLDEPSALTTAEDLDFLTRSDILTFINNLEAESKALESAEGLQNCGEQMGKVEKAMNVQGSVDALLSEAMLPCGLPQQRWGVLRKTADFFSPKTRVKIGCSQEVAKAKCVLIQRVASALSCLVYGLIGAVSTLAANQLGHRASSRAIPFVLSLCALALYNTMVIVLMCAVEVGLVHPTVCGWLPCLFGIALGCCVWLFARRFQ</sequence>
<feature type="region of interest" description="Disordered" evidence="6">
    <location>
        <begin position="765"/>
        <end position="819"/>
    </location>
</feature>
<feature type="compositionally biased region" description="Gly residues" evidence="6">
    <location>
        <begin position="1"/>
        <end position="14"/>
    </location>
</feature>
<evidence type="ECO:0000256" key="2">
    <source>
        <dbReference type="ARBA" id="ARBA00022475"/>
    </source>
</evidence>
<dbReference type="Proteomes" id="UP000265515">
    <property type="component" value="Unassembled WGS sequence"/>
</dbReference>
<reference evidence="8 9" key="1">
    <citation type="journal article" date="2018" name="Cell">
        <title>The Chara Genome: Secondary Complexity and Implications for Plant Terrestrialization.</title>
        <authorList>
            <person name="Nishiyama T."/>
            <person name="Sakayama H."/>
            <person name="Vries J.D."/>
            <person name="Buschmann H."/>
            <person name="Saint-Marcoux D."/>
            <person name="Ullrich K.K."/>
            <person name="Haas F.B."/>
            <person name="Vanderstraeten L."/>
            <person name="Becker D."/>
            <person name="Lang D."/>
            <person name="Vosolsobe S."/>
            <person name="Rombauts S."/>
            <person name="Wilhelmsson P.K.I."/>
            <person name="Janitza P."/>
            <person name="Kern R."/>
            <person name="Heyl A."/>
            <person name="Rumpler F."/>
            <person name="Villalobos L.I.A.C."/>
            <person name="Clay J.M."/>
            <person name="Skokan R."/>
            <person name="Toyoda A."/>
            <person name="Suzuki Y."/>
            <person name="Kagoshima H."/>
            <person name="Schijlen E."/>
            <person name="Tajeshwar N."/>
            <person name="Catarino B."/>
            <person name="Hetherington A.J."/>
            <person name="Saltykova A."/>
            <person name="Bonnot C."/>
            <person name="Breuninger H."/>
            <person name="Symeonidi A."/>
            <person name="Radhakrishnan G.V."/>
            <person name="Van Nieuwerburgh F."/>
            <person name="Deforce D."/>
            <person name="Chang C."/>
            <person name="Karol K.G."/>
            <person name="Hedrich R."/>
            <person name="Ulvskov P."/>
            <person name="Glockner G."/>
            <person name="Delwiche C.F."/>
            <person name="Petrasek J."/>
            <person name="Van de Peer Y."/>
            <person name="Friml J."/>
            <person name="Beilby M."/>
            <person name="Dolan L."/>
            <person name="Kohara Y."/>
            <person name="Sugano S."/>
            <person name="Fujiyama A."/>
            <person name="Delaux P.-M."/>
            <person name="Quint M."/>
            <person name="TheiBen G."/>
            <person name="Hagemann M."/>
            <person name="Harholt J."/>
            <person name="Dunand C."/>
            <person name="Zachgo S."/>
            <person name="Langdale J."/>
            <person name="Maumus F."/>
            <person name="Straeten D.V.D."/>
            <person name="Gould S.B."/>
            <person name="Rensing S.A."/>
        </authorList>
    </citation>
    <scope>NUCLEOTIDE SEQUENCE [LARGE SCALE GENOMIC DNA]</scope>
    <source>
        <strain evidence="8 9">S276</strain>
    </source>
</reference>
<feature type="region of interest" description="Disordered" evidence="6">
    <location>
        <begin position="1076"/>
        <end position="1140"/>
    </location>
</feature>
<feature type="region of interest" description="Disordered" evidence="6">
    <location>
        <begin position="399"/>
        <end position="421"/>
    </location>
</feature>
<feature type="region of interest" description="Disordered" evidence="6">
    <location>
        <begin position="1"/>
        <end position="65"/>
    </location>
</feature>
<evidence type="ECO:0000256" key="6">
    <source>
        <dbReference type="SAM" id="MobiDB-lite"/>
    </source>
</evidence>
<dbReference type="GO" id="GO:0005886">
    <property type="term" value="C:plasma membrane"/>
    <property type="evidence" value="ECO:0007669"/>
    <property type="project" value="UniProtKB-SubCell"/>
</dbReference>
<organism evidence="8 9">
    <name type="scientific">Chara braunii</name>
    <name type="common">Braun's stonewort</name>
    <dbReference type="NCBI Taxonomy" id="69332"/>
    <lineage>
        <taxon>Eukaryota</taxon>
        <taxon>Viridiplantae</taxon>
        <taxon>Streptophyta</taxon>
        <taxon>Charophyceae</taxon>
        <taxon>Charales</taxon>
        <taxon>Characeae</taxon>
        <taxon>Chara</taxon>
    </lineage>
</organism>
<evidence type="ECO:0000256" key="7">
    <source>
        <dbReference type="SAM" id="Phobius"/>
    </source>
</evidence>
<feature type="compositionally biased region" description="Basic and acidic residues" evidence="6">
    <location>
        <begin position="41"/>
        <end position="63"/>
    </location>
</feature>
<evidence type="ECO:0000256" key="5">
    <source>
        <dbReference type="ARBA" id="ARBA00023136"/>
    </source>
</evidence>
<comment type="subcellular location">
    <subcellularLocation>
        <location evidence="1">Cell membrane</location>
        <topology evidence="1">Multi-pass membrane protein</topology>
    </subcellularLocation>
</comment>
<dbReference type="PANTHER" id="PTHR33529">
    <property type="entry name" value="SLR0882 PROTEIN-RELATED"/>
    <property type="match status" value="1"/>
</dbReference>
<evidence type="ECO:0000313" key="9">
    <source>
        <dbReference type="Proteomes" id="UP000265515"/>
    </source>
</evidence>
<feature type="transmembrane region" description="Helical" evidence="7">
    <location>
        <begin position="1338"/>
        <end position="1358"/>
    </location>
</feature>
<feature type="transmembrane region" description="Helical" evidence="7">
    <location>
        <begin position="920"/>
        <end position="943"/>
    </location>
</feature>
<dbReference type="OrthoDB" id="10519593at2759"/>
<evidence type="ECO:0000313" key="8">
    <source>
        <dbReference type="EMBL" id="GBG74879.1"/>
    </source>
</evidence>
<keyword evidence="9" id="KW-1185">Reference proteome</keyword>
<keyword evidence="2" id="KW-1003">Cell membrane</keyword>
<dbReference type="Pfam" id="PF03739">
    <property type="entry name" value="LptF_LptG"/>
    <property type="match status" value="1"/>
</dbReference>
<keyword evidence="4 7" id="KW-1133">Transmembrane helix</keyword>